<name>A0A4P6YWA8_9LACO</name>
<dbReference type="AlphaFoldDB" id="A0A4P6YWA8"/>
<keyword evidence="5" id="KW-1185">Reference proteome</keyword>
<feature type="signal peptide" evidence="3">
    <location>
        <begin position="1"/>
        <end position="28"/>
    </location>
</feature>
<evidence type="ECO:0000256" key="1">
    <source>
        <dbReference type="SAM" id="Coils"/>
    </source>
</evidence>
<keyword evidence="3" id="KW-0732">Signal</keyword>
<evidence type="ECO:0008006" key="6">
    <source>
        <dbReference type="Google" id="ProtNLM"/>
    </source>
</evidence>
<reference evidence="5" key="1">
    <citation type="submission" date="2019-03" db="EMBL/GenBank/DDBJ databases">
        <title>Weissella sp. 26KH-42 Genome sequencing.</title>
        <authorList>
            <person name="Heo J."/>
            <person name="Kim S.-J."/>
            <person name="Kim J.-S."/>
            <person name="Hong S.-B."/>
            <person name="Kwon S.-W."/>
        </authorList>
    </citation>
    <scope>NUCLEOTIDE SEQUENCE [LARGE SCALE GENOMIC DNA]</scope>
    <source>
        <strain evidence="5">26KH-42</strain>
    </source>
</reference>
<dbReference type="Proteomes" id="UP000292886">
    <property type="component" value="Chromosome"/>
</dbReference>
<evidence type="ECO:0000256" key="2">
    <source>
        <dbReference type="SAM" id="MobiDB-lite"/>
    </source>
</evidence>
<accession>A0A4P6YWA8</accession>
<gene>
    <name evidence="4" type="ORF">EQG49_11705</name>
</gene>
<dbReference type="EMBL" id="CP037940">
    <property type="protein sequence ID" value="QBO37071.1"/>
    <property type="molecule type" value="Genomic_DNA"/>
</dbReference>
<dbReference type="KEGG" id="wei:EQG49_11705"/>
<dbReference type="RefSeq" id="WP_133364148.1">
    <property type="nucleotide sequence ID" value="NZ_CP037940.1"/>
</dbReference>
<proteinExistence type="predicted"/>
<sequence length="385" mass="41392">MEMKFNKRGKTYLAAGLLSAALMGAGFSTEDVQVDAATTRQAMIYRVNKIFHLSNKIKGNATAGSTVVAYQVVGKHVTKIGQTKANASGTFTIIDRGTDQITKGGTIKLIAMKKGFKPGQKTKMVRTSKVALSVTSKTVTEGGQRIAHGTATPKQAVHVRYIDKNGHKRHYKINATRYGHWHHALPATKAGNNVEVQVVHYTNLAKKNAQIKIVPKAATPAKADLTALQATQAQVAALEAALAQLKADYQAPNKGITPQEFAELQLTVQSLQAALTALQNTSGTENTNGNNSENGNTNNENTNADGAIDLAAINDRFVTIEEALSKLLSSTDLTQIYDNLEEINAALRALPNSMDLTELTDRLAKLEEQVRELYGYDGSTSSSGK</sequence>
<feature type="region of interest" description="Disordered" evidence="2">
    <location>
        <begin position="281"/>
        <end position="303"/>
    </location>
</feature>
<evidence type="ECO:0000256" key="3">
    <source>
        <dbReference type="SAM" id="SignalP"/>
    </source>
</evidence>
<feature type="coiled-coil region" evidence="1">
    <location>
        <begin position="228"/>
        <end position="281"/>
    </location>
</feature>
<feature type="chain" id="PRO_5038468139" description="Bacterial Ig domain-containing protein" evidence="3">
    <location>
        <begin position="29"/>
        <end position="385"/>
    </location>
</feature>
<evidence type="ECO:0000313" key="5">
    <source>
        <dbReference type="Proteomes" id="UP000292886"/>
    </source>
</evidence>
<keyword evidence="1" id="KW-0175">Coiled coil</keyword>
<organism evidence="4 5">
    <name type="scientific">Periweissella cryptocerci</name>
    <dbReference type="NCBI Taxonomy" id="2506420"/>
    <lineage>
        <taxon>Bacteria</taxon>
        <taxon>Bacillati</taxon>
        <taxon>Bacillota</taxon>
        <taxon>Bacilli</taxon>
        <taxon>Lactobacillales</taxon>
        <taxon>Lactobacillaceae</taxon>
        <taxon>Periweissella</taxon>
    </lineage>
</organism>
<evidence type="ECO:0000313" key="4">
    <source>
        <dbReference type="EMBL" id="QBO37071.1"/>
    </source>
</evidence>
<protein>
    <recommendedName>
        <fullName evidence="6">Bacterial Ig domain-containing protein</fullName>
    </recommendedName>
</protein>